<feature type="region of interest" description="Disordered" evidence="1">
    <location>
        <begin position="463"/>
        <end position="485"/>
    </location>
</feature>
<keyword evidence="2" id="KW-0732">Signal</keyword>
<feature type="signal peptide" evidence="2">
    <location>
        <begin position="1"/>
        <end position="29"/>
    </location>
</feature>
<evidence type="ECO:0000256" key="2">
    <source>
        <dbReference type="SAM" id="SignalP"/>
    </source>
</evidence>
<feature type="chain" id="PRO_5019014218" description="Alpha-1,3-mannosyltransferase CMT1" evidence="2">
    <location>
        <begin position="30"/>
        <end position="485"/>
    </location>
</feature>
<name>A0A423WHA0_CYTCH</name>
<dbReference type="EMBL" id="LJZO01000004">
    <property type="protein sequence ID" value="ROW02746.1"/>
    <property type="molecule type" value="Genomic_DNA"/>
</dbReference>
<reference evidence="3 4" key="1">
    <citation type="submission" date="2015-09" db="EMBL/GenBank/DDBJ databases">
        <title>Host preference determinants of Valsa canker pathogens revealed by comparative genomics.</title>
        <authorList>
            <person name="Yin Z."/>
            <person name="Huang L."/>
        </authorList>
    </citation>
    <scope>NUCLEOTIDE SEQUENCE [LARGE SCALE GENOMIC DNA]</scope>
    <source>
        <strain evidence="3 4">YSFL</strain>
    </source>
</reference>
<evidence type="ECO:0000256" key="1">
    <source>
        <dbReference type="SAM" id="MobiDB-lite"/>
    </source>
</evidence>
<keyword evidence="4" id="KW-1185">Reference proteome</keyword>
<gene>
    <name evidence="3" type="ORF">VSDG_01700</name>
</gene>
<comment type="caution">
    <text evidence="3">The sequence shown here is derived from an EMBL/GenBank/DDBJ whole genome shotgun (WGS) entry which is preliminary data.</text>
</comment>
<feature type="region of interest" description="Disordered" evidence="1">
    <location>
        <begin position="39"/>
        <end position="59"/>
    </location>
</feature>
<dbReference type="Proteomes" id="UP000284375">
    <property type="component" value="Unassembled WGS sequence"/>
</dbReference>
<evidence type="ECO:0000313" key="4">
    <source>
        <dbReference type="Proteomes" id="UP000284375"/>
    </source>
</evidence>
<dbReference type="PANTHER" id="PTHR34144:SF5">
    <property type="entry name" value="ALPHA-1,3-MANNOSYLTRANSFERASE CMT1"/>
    <property type="match status" value="1"/>
</dbReference>
<evidence type="ECO:0000313" key="3">
    <source>
        <dbReference type="EMBL" id="ROW02746.1"/>
    </source>
</evidence>
<organism evidence="3 4">
    <name type="scientific">Cytospora chrysosperma</name>
    <name type="common">Cytospora canker fungus</name>
    <name type="synonym">Sphaeria chrysosperma</name>
    <dbReference type="NCBI Taxonomy" id="252740"/>
    <lineage>
        <taxon>Eukaryota</taxon>
        <taxon>Fungi</taxon>
        <taxon>Dikarya</taxon>
        <taxon>Ascomycota</taxon>
        <taxon>Pezizomycotina</taxon>
        <taxon>Sordariomycetes</taxon>
        <taxon>Sordariomycetidae</taxon>
        <taxon>Diaporthales</taxon>
        <taxon>Cytosporaceae</taxon>
        <taxon>Cytospora</taxon>
    </lineage>
</organism>
<proteinExistence type="predicted"/>
<dbReference type="InterPro" id="IPR021047">
    <property type="entry name" value="Mannosyltransferase_CMT1"/>
</dbReference>
<dbReference type="PANTHER" id="PTHR34144">
    <property type="entry name" value="CHROMOSOME 8, WHOLE GENOME SHOTGUN SEQUENCE"/>
    <property type="match status" value="1"/>
</dbReference>
<dbReference type="OrthoDB" id="262547at2759"/>
<accession>A0A423WHA0</accession>
<sequence length="485" mass="54754">MRRRTVISGQITLLFLVVLLAFWYRDTLAGTSEHIERPFPGPGKIYTSEEPGSPLSPPSEVAGLTLPEEGLKVIDDEGLVEGQDSNEVGVAVAVETLKVLDDSVLSDLVRAIFHPADLTFQRLECPVPTEGLARYEALQLPAESTAGPDYIRYFFALDLTQVIKLLPRLLGSIVEAIHFLGPENCVLSIVEGNSDDGTPEVLEAIRSEIEALGTDYFLQHSDINPSKDDSQRIISLARLRNLALQPMLDDARRYSADSVVVFLNDVAICMEDILELVYQRAHLGADMTCAMDWSYIGGVPTFYDVWIARTITGEAFFRIPEDRSFDYAWNLFWADYDTKRRYSAHLPFQVFSCWNGAVTFTASPILTKDVSFRRSNPGECFQGEPELFCKDMWHKGWNKIAVVPSVNLDYTDKSGRNIKAMKGYTSKWVGPEQDEKSKIDWVLNPPGQVKCMEVMEKPEWRPWNETITTKASSSKTRRAYQERQR</sequence>
<evidence type="ECO:0008006" key="5">
    <source>
        <dbReference type="Google" id="ProtNLM"/>
    </source>
</evidence>
<feature type="compositionally biased region" description="Polar residues" evidence="1">
    <location>
        <begin position="465"/>
        <end position="474"/>
    </location>
</feature>
<dbReference type="Pfam" id="PF11735">
    <property type="entry name" value="CAP59_mtransfer"/>
    <property type="match status" value="1"/>
</dbReference>
<dbReference type="AlphaFoldDB" id="A0A423WHA0"/>
<protein>
    <recommendedName>
        <fullName evidence="5">Alpha-1,3-mannosyltransferase CMT1</fullName>
    </recommendedName>
</protein>